<accession>A0A3S5CJF6</accession>
<protein>
    <submittedName>
        <fullName evidence="1">Uncharacterized protein</fullName>
    </submittedName>
</protein>
<keyword evidence="2" id="KW-1185">Reference proteome</keyword>
<gene>
    <name evidence="1" type="ORF">PXEA_LOCUS6667</name>
</gene>
<comment type="caution">
    <text evidence="1">The sequence shown here is derived from an EMBL/GenBank/DDBJ whole genome shotgun (WGS) entry which is preliminary data.</text>
</comment>
<dbReference type="EMBL" id="CAAALY010017116">
    <property type="protein sequence ID" value="VEL13227.1"/>
    <property type="molecule type" value="Genomic_DNA"/>
</dbReference>
<organism evidence="1 2">
    <name type="scientific">Protopolystoma xenopodis</name>
    <dbReference type="NCBI Taxonomy" id="117903"/>
    <lineage>
        <taxon>Eukaryota</taxon>
        <taxon>Metazoa</taxon>
        <taxon>Spiralia</taxon>
        <taxon>Lophotrochozoa</taxon>
        <taxon>Platyhelminthes</taxon>
        <taxon>Monogenea</taxon>
        <taxon>Polyopisthocotylea</taxon>
        <taxon>Polystomatidea</taxon>
        <taxon>Polystomatidae</taxon>
        <taxon>Protopolystoma</taxon>
    </lineage>
</organism>
<dbReference type="AlphaFoldDB" id="A0A3S5CJF6"/>
<reference evidence="1" key="1">
    <citation type="submission" date="2018-11" db="EMBL/GenBank/DDBJ databases">
        <authorList>
            <consortium name="Pathogen Informatics"/>
        </authorList>
    </citation>
    <scope>NUCLEOTIDE SEQUENCE</scope>
</reference>
<name>A0A3S5CJF6_9PLAT</name>
<evidence type="ECO:0000313" key="2">
    <source>
        <dbReference type="Proteomes" id="UP000784294"/>
    </source>
</evidence>
<dbReference type="Proteomes" id="UP000784294">
    <property type="component" value="Unassembled WGS sequence"/>
</dbReference>
<sequence length="171" mass="19132">MTASRRADLKPKERCASLTEFCGSDGRHMMGELPCHYALLCHLLQICLRTPPFFLCHLRIPFICLLGCTSCCWHPPSWLHACLCEMFIFYVHACLCRFVRIHACMLGCFVFGRSVVNAMVAIAIEARTISSVRLLTRTSPTGNQPPPPTPTLPPPHVVSPFLHPSIHYLSA</sequence>
<proteinExistence type="predicted"/>
<evidence type="ECO:0000313" key="1">
    <source>
        <dbReference type="EMBL" id="VEL13227.1"/>
    </source>
</evidence>